<dbReference type="Proteomes" id="UP000037510">
    <property type="component" value="Unassembled WGS sequence"/>
</dbReference>
<comment type="caution">
    <text evidence="3">The sequence shown here is derived from an EMBL/GenBank/DDBJ whole genome shotgun (WGS) entry which is preliminary data.</text>
</comment>
<dbReference type="PANTHER" id="PTHR19981:SF1">
    <property type="entry name" value="RHEA, ISOFORM B"/>
    <property type="match status" value="1"/>
</dbReference>
<accession>A0A0L7LAQ4</accession>
<dbReference type="InterPro" id="IPR036723">
    <property type="entry name" value="Alpha-catenin/vinculin-like_sf"/>
</dbReference>
<reference evidence="3 4" key="1">
    <citation type="journal article" date="2015" name="Genome Biol. Evol.">
        <title>The genome of winter moth (Operophtera brumata) provides a genomic perspective on sexual dimorphism and phenology.</title>
        <authorList>
            <person name="Derks M.F."/>
            <person name="Smit S."/>
            <person name="Salis L."/>
            <person name="Schijlen E."/>
            <person name="Bossers A."/>
            <person name="Mateman C."/>
            <person name="Pijl A.S."/>
            <person name="de Ridder D."/>
            <person name="Groenen M.A."/>
            <person name="Visser M.E."/>
            <person name="Megens H.J."/>
        </authorList>
    </citation>
    <scope>NUCLEOTIDE SEQUENCE [LARGE SCALE GENOMIC DNA]</scope>
    <source>
        <strain evidence="3">WM2013NL</strain>
        <tissue evidence="3">Head and thorax</tissue>
    </source>
</reference>
<organism evidence="3 4">
    <name type="scientific">Operophtera brumata</name>
    <name type="common">Winter moth</name>
    <name type="synonym">Phalaena brumata</name>
    <dbReference type="NCBI Taxonomy" id="104452"/>
    <lineage>
        <taxon>Eukaryota</taxon>
        <taxon>Metazoa</taxon>
        <taxon>Ecdysozoa</taxon>
        <taxon>Arthropoda</taxon>
        <taxon>Hexapoda</taxon>
        <taxon>Insecta</taxon>
        <taxon>Pterygota</taxon>
        <taxon>Neoptera</taxon>
        <taxon>Endopterygota</taxon>
        <taxon>Lepidoptera</taxon>
        <taxon>Glossata</taxon>
        <taxon>Ditrysia</taxon>
        <taxon>Geometroidea</taxon>
        <taxon>Geometridae</taxon>
        <taxon>Larentiinae</taxon>
        <taxon>Operophtera</taxon>
    </lineage>
</organism>
<dbReference type="GO" id="GO:0098609">
    <property type="term" value="P:cell-cell adhesion"/>
    <property type="evidence" value="ECO:0007669"/>
    <property type="project" value="TreeGrafter"/>
</dbReference>
<evidence type="ECO:0000313" key="4">
    <source>
        <dbReference type="Proteomes" id="UP000037510"/>
    </source>
</evidence>
<dbReference type="SUPFAM" id="SSF47220">
    <property type="entry name" value="alpha-catenin/vinculin-like"/>
    <property type="match status" value="2"/>
</dbReference>
<dbReference type="Gene3D" id="1.20.1420.10">
    <property type="entry name" value="Talin, central domain"/>
    <property type="match status" value="3"/>
</dbReference>
<dbReference type="EMBL" id="JTDY01001911">
    <property type="protein sequence ID" value="KOB72563.1"/>
    <property type="molecule type" value="Genomic_DNA"/>
</dbReference>
<dbReference type="GO" id="GO:0051015">
    <property type="term" value="F:actin filament binding"/>
    <property type="evidence" value="ECO:0007669"/>
    <property type="project" value="InterPro"/>
</dbReference>
<keyword evidence="2" id="KW-0963">Cytoplasm</keyword>
<proteinExistence type="predicted"/>
<dbReference type="GO" id="GO:0005886">
    <property type="term" value="C:plasma membrane"/>
    <property type="evidence" value="ECO:0007669"/>
    <property type="project" value="TreeGrafter"/>
</dbReference>
<dbReference type="GO" id="GO:0005737">
    <property type="term" value="C:cytoplasm"/>
    <property type="evidence" value="ECO:0007669"/>
    <property type="project" value="UniProtKB-SubCell"/>
</dbReference>
<dbReference type="AlphaFoldDB" id="A0A0L7LAQ4"/>
<protein>
    <submittedName>
        <fullName evidence="3">Putative Talin-2</fullName>
    </submittedName>
</protein>
<dbReference type="STRING" id="104452.A0A0L7LAQ4"/>
<evidence type="ECO:0000256" key="2">
    <source>
        <dbReference type="ARBA" id="ARBA00022490"/>
    </source>
</evidence>
<dbReference type="GO" id="GO:0005925">
    <property type="term" value="C:focal adhesion"/>
    <property type="evidence" value="ECO:0007669"/>
    <property type="project" value="TreeGrafter"/>
</dbReference>
<gene>
    <name evidence="3" type="ORF">OBRU01_05614</name>
</gene>
<keyword evidence="4" id="KW-1185">Reference proteome</keyword>
<dbReference type="PANTHER" id="PTHR19981">
    <property type="entry name" value="TALIN"/>
    <property type="match status" value="1"/>
</dbReference>
<evidence type="ECO:0000313" key="3">
    <source>
        <dbReference type="EMBL" id="KOB72563.1"/>
    </source>
</evidence>
<dbReference type="GO" id="GO:0030036">
    <property type="term" value="P:actin cytoskeleton organization"/>
    <property type="evidence" value="ECO:0007669"/>
    <property type="project" value="TreeGrafter"/>
</dbReference>
<comment type="subcellular location">
    <subcellularLocation>
        <location evidence="1">Cytoplasm</location>
    </subcellularLocation>
</comment>
<evidence type="ECO:0000256" key="1">
    <source>
        <dbReference type="ARBA" id="ARBA00004496"/>
    </source>
</evidence>
<sequence length="138" mass="14547">MVTSMKSVTVNSSKLLGTAKSVSQDVTRPNAKNQLAAAARAVTESINRLDVTRPNAKNQLAAAARAVTESINRLVDACTDAGPGQKECEAAVRSIASTRALLHAPAQPLSELGYFACLDAVVEQSKTLSKHAFNSRPQ</sequence>
<name>A0A0L7LAQ4_OPEBR</name>
<dbReference type="GO" id="GO:0005178">
    <property type="term" value="F:integrin binding"/>
    <property type="evidence" value="ECO:0007669"/>
    <property type="project" value="TreeGrafter"/>
</dbReference>